<protein>
    <submittedName>
        <fullName evidence="1">Uncharacterized protein</fullName>
    </submittedName>
</protein>
<dbReference type="AlphaFoldDB" id="A0A0A9EDR2"/>
<reference evidence="1" key="1">
    <citation type="submission" date="2014-09" db="EMBL/GenBank/DDBJ databases">
        <authorList>
            <person name="Magalhaes I.L.F."/>
            <person name="Oliveira U."/>
            <person name="Santos F.R."/>
            <person name="Vidigal T.H.D.A."/>
            <person name="Brescovit A.D."/>
            <person name="Santos A.J."/>
        </authorList>
    </citation>
    <scope>NUCLEOTIDE SEQUENCE</scope>
    <source>
        <tissue evidence="1">Shoot tissue taken approximately 20 cm above the soil surface</tissue>
    </source>
</reference>
<evidence type="ECO:0000313" key="1">
    <source>
        <dbReference type="EMBL" id="JAD98924.1"/>
    </source>
</evidence>
<accession>A0A0A9EDR2</accession>
<proteinExistence type="predicted"/>
<reference evidence="1" key="2">
    <citation type="journal article" date="2015" name="Data Brief">
        <title>Shoot transcriptome of the giant reed, Arundo donax.</title>
        <authorList>
            <person name="Barrero R.A."/>
            <person name="Guerrero F.D."/>
            <person name="Moolhuijzen P."/>
            <person name="Goolsby J.A."/>
            <person name="Tidwell J."/>
            <person name="Bellgard S.E."/>
            <person name="Bellgard M.I."/>
        </authorList>
    </citation>
    <scope>NUCLEOTIDE SEQUENCE</scope>
    <source>
        <tissue evidence="1">Shoot tissue taken approximately 20 cm above the soil surface</tissue>
    </source>
</reference>
<name>A0A0A9EDR2_ARUDO</name>
<sequence length="40" mass="4497">MRCKNSSNCIFDLINKINVFILECSFTNVILNSQVSTVST</sequence>
<dbReference type="EMBL" id="GBRH01198971">
    <property type="protein sequence ID" value="JAD98924.1"/>
    <property type="molecule type" value="Transcribed_RNA"/>
</dbReference>
<organism evidence="1">
    <name type="scientific">Arundo donax</name>
    <name type="common">Giant reed</name>
    <name type="synonym">Donax arundinaceus</name>
    <dbReference type="NCBI Taxonomy" id="35708"/>
    <lineage>
        <taxon>Eukaryota</taxon>
        <taxon>Viridiplantae</taxon>
        <taxon>Streptophyta</taxon>
        <taxon>Embryophyta</taxon>
        <taxon>Tracheophyta</taxon>
        <taxon>Spermatophyta</taxon>
        <taxon>Magnoliopsida</taxon>
        <taxon>Liliopsida</taxon>
        <taxon>Poales</taxon>
        <taxon>Poaceae</taxon>
        <taxon>PACMAD clade</taxon>
        <taxon>Arundinoideae</taxon>
        <taxon>Arundineae</taxon>
        <taxon>Arundo</taxon>
    </lineage>
</organism>